<proteinExistence type="predicted"/>
<feature type="signal peptide" evidence="1">
    <location>
        <begin position="1"/>
        <end position="16"/>
    </location>
</feature>
<dbReference type="Proteomes" id="UP000774326">
    <property type="component" value="Unassembled WGS sequence"/>
</dbReference>
<comment type="caution">
    <text evidence="2">The sequence shown here is derived from an EMBL/GenBank/DDBJ whole genome shotgun (WGS) entry which is preliminary data.</text>
</comment>
<evidence type="ECO:0008006" key="4">
    <source>
        <dbReference type="Google" id="ProtNLM"/>
    </source>
</evidence>
<reference evidence="2" key="1">
    <citation type="journal article" date="2021" name="Open Biol.">
        <title>Shared evolutionary footprints suggest mitochondrial oxidative damage underlies multiple complex I losses in fungi.</title>
        <authorList>
            <person name="Schikora-Tamarit M.A."/>
            <person name="Marcet-Houben M."/>
            <person name="Nosek J."/>
            <person name="Gabaldon T."/>
        </authorList>
    </citation>
    <scope>NUCLEOTIDE SEQUENCE</scope>
    <source>
        <strain evidence="2">CBS2887</strain>
    </source>
</reference>
<evidence type="ECO:0000256" key="1">
    <source>
        <dbReference type="SAM" id="SignalP"/>
    </source>
</evidence>
<evidence type="ECO:0000313" key="3">
    <source>
        <dbReference type="Proteomes" id="UP000774326"/>
    </source>
</evidence>
<reference evidence="2" key="2">
    <citation type="submission" date="2021-01" db="EMBL/GenBank/DDBJ databases">
        <authorList>
            <person name="Schikora-Tamarit M.A."/>
        </authorList>
    </citation>
    <scope>NUCLEOTIDE SEQUENCE</scope>
    <source>
        <strain evidence="2">CBS2887</strain>
    </source>
</reference>
<evidence type="ECO:0000313" key="2">
    <source>
        <dbReference type="EMBL" id="KAH3687889.1"/>
    </source>
</evidence>
<name>A0A9P8TR32_WICPI</name>
<dbReference type="EMBL" id="JAEUBG010000596">
    <property type="protein sequence ID" value="KAH3687889.1"/>
    <property type="molecule type" value="Genomic_DNA"/>
</dbReference>
<keyword evidence="1" id="KW-0732">Signal</keyword>
<keyword evidence="3" id="KW-1185">Reference proteome</keyword>
<gene>
    <name evidence="2" type="ORF">WICPIJ_001106</name>
</gene>
<protein>
    <recommendedName>
        <fullName evidence="4">Secreted protein</fullName>
    </recommendedName>
</protein>
<sequence length="112" mass="12195">MNEAIGLLSLVRPALCNLTASAMAWMASSWPTTLSFSEFSMYSKRSMSPLSTVSIGIPVILDITLEMSSAETDSWSKEFSFCSSCSLRETFFSSSGILEYLSSEALPKLPSL</sequence>
<feature type="chain" id="PRO_5040457062" description="Secreted protein" evidence="1">
    <location>
        <begin position="17"/>
        <end position="112"/>
    </location>
</feature>
<accession>A0A9P8TR32</accession>
<dbReference type="AlphaFoldDB" id="A0A9P8TR32"/>
<organism evidence="2 3">
    <name type="scientific">Wickerhamomyces pijperi</name>
    <name type="common">Yeast</name>
    <name type="synonym">Pichia pijperi</name>
    <dbReference type="NCBI Taxonomy" id="599730"/>
    <lineage>
        <taxon>Eukaryota</taxon>
        <taxon>Fungi</taxon>
        <taxon>Dikarya</taxon>
        <taxon>Ascomycota</taxon>
        <taxon>Saccharomycotina</taxon>
        <taxon>Saccharomycetes</taxon>
        <taxon>Phaffomycetales</taxon>
        <taxon>Wickerhamomycetaceae</taxon>
        <taxon>Wickerhamomyces</taxon>
    </lineage>
</organism>